<name>A0ACA9QL80_9GLOM</name>
<reference evidence="1" key="1">
    <citation type="submission" date="2021-06" db="EMBL/GenBank/DDBJ databases">
        <authorList>
            <person name="Kallberg Y."/>
            <person name="Tangrot J."/>
            <person name="Rosling A."/>
        </authorList>
    </citation>
    <scope>NUCLEOTIDE SEQUENCE</scope>
    <source>
        <strain evidence="1">28 12/20/2015</strain>
    </source>
</reference>
<dbReference type="EMBL" id="CAJVPW010042470">
    <property type="protein sequence ID" value="CAG8750289.1"/>
    <property type="molecule type" value="Genomic_DNA"/>
</dbReference>
<accession>A0ACA9QL80</accession>
<feature type="non-terminal residue" evidence="1">
    <location>
        <position position="63"/>
    </location>
</feature>
<comment type="caution">
    <text evidence="1">The sequence shown here is derived from an EMBL/GenBank/DDBJ whole genome shotgun (WGS) entry which is preliminary data.</text>
</comment>
<dbReference type="Proteomes" id="UP000789366">
    <property type="component" value="Unassembled WGS sequence"/>
</dbReference>
<protein>
    <submittedName>
        <fullName evidence="1">10602_t:CDS:1</fullName>
    </submittedName>
</protein>
<sequence>KFGTGEISRKRKVEPTLVIDATNNFELLKRDVQKLASSNNDDEKPMWEEIEARLKEINVEDLG</sequence>
<feature type="non-terminal residue" evidence="1">
    <location>
        <position position="1"/>
    </location>
</feature>
<organism evidence="1 2">
    <name type="scientific">Cetraspora pellucida</name>
    <dbReference type="NCBI Taxonomy" id="1433469"/>
    <lineage>
        <taxon>Eukaryota</taxon>
        <taxon>Fungi</taxon>
        <taxon>Fungi incertae sedis</taxon>
        <taxon>Mucoromycota</taxon>
        <taxon>Glomeromycotina</taxon>
        <taxon>Glomeromycetes</taxon>
        <taxon>Diversisporales</taxon>
        <taxon>Gigasporaceae</taxon>
        <taxon>Cetraspora</taxon>
    </lineage>
</organism>
<gene>
    <name evidence="1" type="ORF">SPELUC_LOCUS14430</name>
</gene>
<evidence type="ECO:0000313" key="2">
    <source>
        <dbReference type="Proteomes" id="UP000789366"/>
    </source>
</evidence>
<proteinExistence type="predicted"/>
<keyword evidence="2" id="KW-1185">Reference proteome</keyword>
<evidence type="ECO:0000313" key="1">
    <source>
        <dbReference type="EMBL" id="CAG8750289.1"/>
    </source>
</evidence>